<evidence type="ECO:0000313" key="3">
    <source>
        <dbReference type="Proteomes" id="UP000823388"/>
    </source>
</evidence>
<accession>A0A8T0VA53</accession>
<name>A0A8T0VA53_PANVG</name>
<reference evidence="2" key="1">
    <citation type="submission" date="2020-05" db="EMBL/GenBank/DDBJ databases">
        <title>WGS assembly of Panicum virgatum.</title>
        <authorList>
            <person name="Lovell J.T."/>
            <person name="Jenkins J."/>
            <person name="Shu S."/>
            <person name="Juenger T.E."/>
            <person name="Schmutz J."/>
        </authorList>
    </citation>
    <scope>NUCLEOTIDE SEQUENCE</scope>
    <source>
        <strain evidence="2">AP13</strain>
    </source>
</reference>
<evidence type="ECO:0000256" key="1">
    <source>
        <dbReference type="SAM" id="MobiDB-lite"/>
    </source>
</evidence>
<sequence>MQGEGNRGRTQDQQGHACEACGGVPRGLGVIWLARWPRGGDTCGGMDGRDGQDRRPRRTLGARPRPCPCPCPRHHRGRDEPGGARGRIGAAHGAHVIGRPSLPLPVVGGGGARTHARTRCQRHYAKPIGAATSAAARRHASAALRRRFFSSSHLGASVNKQQGQNTCFSHHQAVGVAFQLRLLASIGILSVPDKARHGGLVD</sequence>
<dbReference type="EMBL" id="CM029040">
    <property type="protein sequence ID" value="KAG2633621.1"/>
    <property type="molecule type" value="Genomic_DNA"/>
</dbReference>
<keyword evidence="3" id="KW-1185">Reference proteome</keyword>
<dbReference type="Proteomes" id="UP000823388">
    <property type="component" value="Chromosome 2N"/>
</dbReference>
<feature type="region of interest" description="Disordered" evidence="1">
    <location>
        <begin position="41"/>
        <end position="63"/>
    </location>
</feature>
<proteinExistence type="predicted"/>
<comment type="caution">
    <text evidence="2">The sequence shown here is derived from an EMBL/GenBank/DDBJ whole genome shotgun (WGS) entry which is preliminary data.</text>
</comment>
<protein>
    <submittedName>
        <fullName evidence="2">Uncharacterized protein</fullName>
    </submittedName>
</protein>
<gene>
    <name evidence="2" type="ORF">PVAP13_2NG361809</name>
</gene>
<evidence type="ECO:0000313" key="2">
    <source>
        <dbReference type="EMBL" id="KAG2633621.1"/>
    </source>
</evidence>
<dbReference type="AlphaFoldDB" id="A0A8T0VA53"/>
<organism evidence="2 3">
    <name type="scientific">Panicum virgatum</name>
    <name type="common">Blackwell switchgrass</name>
    <dbReference type="NCBI Taxonomy" id="38727"/>
    <lineage>
        <taxon>Eukaryota</taxon>
        <taxon>Viridiplantae</taxon>
        <taxon>Streptophyta</taxon>
        <taxon>Embryophyta</taxon>
        <taxon>Tracheophyta</taxon>
        <taxon>Spermatophyta</taxon>
        <taxon>Magnoliopsida</taxon>
        <taxon>Liliopsida</taxon>
        <taxon>Poales</taxon>
        <taxon>Poaceae</taxon>
        <taxon>PACMAD clade</taxon>
        <taxon>Panicoideae</taxon>
        <taxon>Panicodae</taxon>
        <taxon>Paniceae</taxon>
        <taxon>Panicinae</taxon>
        <taxon>Panicum</taxon>
        <taxon>Panicum sect. Hiantes</taxon>
    </lineage>
</organism>